<dbReference type="NCBIfam" id="TIGR04183">
    <property type="entry name" value="Por_Secre_tail"/>
    <property type="match status" value="1"/>
</dbReference>
<dbReference type="InterPro" id="IPR026444">
    <property type="entry name" value="Secre_tail"/>
</dbReference>
<organism evidence="2">
    <name type="scientific">marine metagenome</name>
    <dbReference type="NCBI Taxonomy" id="408172"/>
    <lineage>
        <taxon>unclassified sequences</taxon>
        <taxon>metagenomes</taxon>
        <taxon>ecological metagenomes</taxon>
    </lineage>
</organism>
<reference evidence="2" key="1">
    <citation type="submission" date="2018-05" db="EMBL/GenBank/DDBJ databases">
        <authorList>
            <person name="Lanie J.A."/>
            <person name="Ng W.-L."/>
            <person name="Kazmierczak K.M."/>
            <person name="Andrzejewski T.M."/>
            <person name="Davidsen T.M."/>
            <person name="Wayne K.J."/>
            <person name="Tettelin H."/>
            <person name="Glass J.I."/>
            <person name="Rusch D."/>
            <person name="Podicherti R."/>
            <person name="Tsui H.-C.T."/>
            <person name="Winkler M.E."/>
        </authorList>
    </citation>
    <scope>NUCLEOTIDE SEQUENCE</scope>
</reference>
<evidence type="ECO:0000313" key="2">
    <source>
        <dbReference type="EMBL" id="SVD67491.1"/>
    </source>
</evidence>
<dbReference type="InterPro" id="IPR025965">
    <property type="entry name" value="FlgD/Vpr_Ig-like"/>
</dbReference>
<dbReference type="Pfam" id="PF13860">
    <property type="entry name" value="FlgD_ig"/>
    <property type="match status" value="1"/>
</dbReference>
<protein>
    <recommendedName>
        <fullName evidence="1">FlgD/Vpr Ig-like domain-containing protein</fullName>
    </recommendedName>
</protein>
<feature type="non-terminal residue" evidence="2">
    <location>
        <position position="1"/>
    </location>
</feature>
<dbReference type="EMBL" id="UINC01165861">
    <property type="protein sequence ID" value="SVD67491.1"/>
    <property type="molecule type" value="Genomic_DNA"/>
</dbReference>
<proteinExistence type="predicted"/>
<name>A0A382XAY9_9ZZZZ</name>
<feature type="domain" description="FlgD/Vpr Ig-like" evidence="1">
    <location>
        <begin position="159"/>
        <end position="216"/>
    </location>
</feature>
<gene>
    <name evidence="2" type="ORF">METZ01_LOCUS420345</name>
</gene>
<evidence type="ECO:0000259" key="1">
    <source>
        <dbReference type="Pfam" id="PF13860"/>
    </source>
</evidence>
<sequence length="228" mass="25054">ITISNTLSRREETRSLLADDPMGNTLQFHNGTNLYFGVELSETNILSYSLPPKIPGAFDVRFAGDMKAIGDIGVIELTHSSPMIRLSYDATIIGENWVLVDKENDEEYALTGAGELQISGAVHSLELRRSSSSAIPETFALHQNFPNPFNPVTTLSYGLAKGSDVRFAIFDMLGNEVATLVNSHQQAGFKSVQWDGTDSMGRAVSAGVYLYRIEAEEFVETKKMVLLK</sequence>
<accession>A0A382XAY9</accession>
<dbReference type="AlphaFoldDB" id="A0A382XAY9"/>
<dbReference type="Gene3D" id="2.60.40.4070">
    <property type="match status" value="1"/>
</dbReference>